<evidence type="ECO:0000256" key="2">
    <source>
        <dbReference type="SAM" id="Phobius"/>
    </source>
</evidence>
<keyword evidence="4" id="KW-1185">Reference proteome</keyword>
<accession>A0AAW0F0M4</accession>
<dbReference type="Proteomes" id="UP001430356">
    <property type="component" value="Unassembled WGS sequence"/>
</dbReference>
<feature type="transmembrane region" description="Helical" evidence="2">
    <location>
        <begin position="50"/>
        <end position="71"/>
    </location>
</feature>
<name>A0AAW0F0M4_9TRYP</name>
<protein>
    <submittedName>
        <fullName evidence="3">Uncharacterized protein</fullName>
    </submittedName>
</protein>
<keyword evidence="2" id="KW-0812">Transmembrane</keyword>
<keyword evidence="2" id="KW-0472">Membrane</keyword>
<proteinExistence type="predicted"/>
<organism evidence="3 4">
    <name type="scientific">Novymonas esmeraldas</name>
    <dbReference type="NCBI Taxonomy" id="1808958"/>
    <lineage>
        <taxon>Eukaryota</taxon>
        <taxon>Discoba</taxon>
        <taxon>Euglenozoa</taxon>
        <taxon>Kinetoplastea</taxon>
        <taxon>Metakinetoplastina</taxon>
        <taxon>Trypanosomatida</taxon>
        <taxon>Trypanosomatidae</taxon>
        <taxon>Novymonas</taxon>
    </lineage>
</organism>
<keyword evidence="2" id="KW-1133">Transmembrane helix</keyword>
<dbReference type="AlphaFoldDB" id="A0AAW0F0M4"/>
<comment type="caution">
    <text evidence="3">The sequence shown here is derived from an EMBL/GenBank/DDBJ whole genome shotgun (WGS) entry which is preliminary data.</text>
</comment>
<reference evidence="3 4" key="1">
    <citation type="journal article" date="2021" name="MBio">
        <title>A New Model Trypanosomatid, Novymonas esmeraldas: Genomic Perception of Its 'Candidatus Pandoraea novymonadis' Endosymbiont.</title>
        <authorList>
            <person name="Zakharova A."/>
            <person name="Saura A."/>
            <person name="Butenko A."/>
            <person name="Podesvova L."/>
            <person name="Warmusova S."/>
            <person name="Kostygov A.Y."/>
            <person name="Nenarokova A."/>
            <person name="Lukes J."/>
            <person name="Opperdoes F.R."/>
            <person name="Yurchenko V."/>
        </authorList>
    </citation>
    <scope>NUCLEOTIDE SEQUENCE [LARGE SCALE GENOMIC DNA]</scope>
    <source>
        <strain evidence="3 4">E262AT.01</strain>
    </source>
</reference>
<gene>
    <name evidence="3" type="ORF">NESM_000854000</name>
</gene>
<sequence>MGDSKYTFSECTGSTMPVMTYGSICLVPSERQNFFYYKLPPASYWAKKNWFVFFVFVLVVLLVVAGIGFQCTRWHRRIRNRHERELRDKRVDGMLRMMSNSYQISSDRKAEAEVKSASRQRREESVGRGEAFGWHSDSASSSDEAERRHA</sequence>
<feature type="region of interest" description="Disordered" evidence="1">
    <location>
        <begin position="100"/>
        <end position="150"/>
    </location>
</feature>
<feature type="compositionally biased region" description="Basic and acidic residues" evidence="1">
    <location>
        <begin position="106"/>
        <end position="127"/>
    </location>
</feature>
<evidence type="ECO:0000256" key="1">
    <source>
        <dbReference type="SAM" id="MobiDB-lite"/>
    </source>
</evidence>
<evidence type="ECO:0000313" key="3">
    <source>
        <dbReference type="EMBL" id="KAK7198875.1"/>
    </source>
</evidence>
<evidence type="ECO:0000313" key="4">
    <source>
        <dbReference type="Proteomes" id="UP001430356"/>
    </source>
</evidence>
<dbReference type="EMBL" id="JAECZO010000184">
    <property type="protein sequence ID" value="KAK7198875.1"/>
    <property type="molecule type" value="Genomic_DNA"/>
</dbReference>